<name>A0A8S1KQE7_PARPR</name>
<evidence type="ECO:0000313" key="1">
    <source>
        <dbReference type="EMBL" id="CAD8055016.1"/>
    </source>
</evidence>
<reference evidence="1" key="1">
    <citation type="submission" date="2021-01" db="EMBL/GenBank/DDBJ databases">
        <authorList>
            <consortium name="Genoscope - CEA"/>
            <person name="William W."/>
        </authorList>
    </citation>
    <scope>NUCLEOTIDE SEQUENCE</scope>
</reference>
<gene>
    <name evidence="1" type="ORF">PPRIM_AZ9-3.1.T0220358</name>
</gene>
<evidence type="ECO:0000313" key="2">
    <source>
        <dbReference type="Proteomes" id="UP000688137"/>
    </source>
</evidence>
<dbReference type="AlphaFoldDB" id="A0A8S1KQE7"/>
<sequence length="71" mass="8597">MLLIKDLNFNSIYKDLKNYQKQQIFGRFLFAVSFQGVFIKETQDIELIERLKIAIVLEEMDQRNKQLMIER</sequence>
<protein>
    <submittedName>
        <fullName evidence="1">Uncharacterized protein</fullName>
    </submittedName>
</protein>
<comment type="caution">
    <text evidence="1">The sequence shown here is derived from an EMBL/GenBank/DDBJ whole genome shotgun (WGS) entry which is preliminary data.</text>
</comment>
<dbReference type="EMBL" id="CAJJDM010000020">
    <property type="protein sequence ID" value="CAD8055016.1"/>
    <property type="molecule type" value="Genomic_DNA"/>
</dbReference>
<dbReference type="Proteomes" id="UP000688137">
    <property type="component" value="Unassembled WGS sequence"/>
</dbReference>
<organism evidence="1 2">
    <name type="scientific">Paramecium primaurelia</name>
    <dbReference type="NCBI Taxonomy" id="5886"/>
    <lineage>
        <taxon>Eukaryota</taxon>
        <taxon>Sar</taxon>
        <taxon>Alveolata</taxon>
        <taxon>Ciliophora</taxon>
        <taxon>Intramacronucleata</taxon>
        <taxon>Oligohymenophorea</taxon>
        <taxon>Peniculida</taxon>
        <taxon>Parameciidae</taxon>
        <taxon>Paramecium</taxon>
    </lineage>
</organism>
<accession>A0A8S1KQE7</accession>
<keyword evidence="2" id="KW-1185">Reference proteome</keyword>
<proteinExistence type="predicted"/>